<protein>
    <submittedName>
        <fullName evidence="6">Formimidoylglutamase</fullName>
        <ecNumber evidence="6">3.5.3.8</ecNumber>
    </submittedName>
</protein>
<keyword evidence="3" id="KW-0369">Histidine metabolism</keyword>
<keyword evidence="1" id="KW-0479">Metal-binding</keyword>
<evidence type="ECO:0000256" key="1">
    <source>
        <dbReference type="ARBA" id="ARBA00022723"/>
    </source>
</evidence>
<comment type="similarity">
    <text evidence="5">Belongs to the arginase family.</text>
</comment>
<dbReference type="PROSITE" id="PS51409">
    <property type="entry name" value="ARGINASE_2"/>
    <property type="match status" value="1"/>
</dbReference>
<dbReference type="EMBL" id="JBHTJM010000002">
    <property type="protein sequence ID" value="MFD0962677.1"/>
    <property type="molecule type" value="Genomic_DNA"/>
</dbReference>
<evidence type="ECO:0000313" key="6">
    <source>
        <dbReference type="EMBL" id="MFD0962677.1"/>
    </source>
</evidence>
<evidence type="ECO:0000256" key="4">
    <source>
        <dbReference type="ARBA" id="ARBA00023211"/>
    </source>
</evidence>
<dbReference type="Proteomes" id="UP001596997">
    <property type="component" value="Unassembled WGS sequence"/>
</dbReference>
<proteinExistence type="inferred from homology"/>
<dbReference type="EC" id="3.5.3.8" evidence="6"/>
<evidence type="ECO:0000256" key="3">
    <source>
        <dbReference type="ARBA" id="ARBA00022808"/>
    </source>
</evidence>
<evidence type="ECO:0000256" key="5">
    <source>
        <dbReference type="PROSITE-ProRule" id="PRU00742"/>
    </source>
</evidence>
<dbReference type="RefSeq" id="WP_377712592.1">
    <property type="nucleotide sequence ID" value="NZ_JBHTJM010000002.1"/>
</dbReference>
<gene>
    <name evidence="6" type="ORF">ACFQ1O_01515</name>
</gene>
<accession>A0ABW3HZ89</accession>
<dbReference type="CDD" id="cd09988">
    <property type="entry name" value="Formimidoylglutamase"/>
    <property type="match status" value="1"/>
</dbReference>
<dbReference type="InterPro" id="IPR006035">
    <property type="entry name" value="Ureohydrolase"/>
</dbReference>
<dbReference type="GO" id="GO:0050415">
    <property type="term" value="F:formimidoylglutamase activity"/>
    <property type="evidence" value="ECO:0007669"/>
    <property type="project" value="UniProtKB-EC"/>
</dbReference>
<keyword evidence="4" id="KW-0464">Manganese</keyword>
<keyword evidence="2 6" id="KW-0378">Hydrolase</keyword>
<dbReference type="Pfam" id="PF00491">
    <property type="entry name" value="Arginase"/>
    <property type="match status" value="1"/>
</dbReference>
<dbReference type="SUPFAM" id="SSF52768">
    <property type="entry name" value="Arginase/deacetylase"/>
    <property type="match status" value="1"/>
</dbReference>
<organism evidence="6 7">
    <name type="scientific">Pseudofulvibacter geojedonensis</name>
    <dbReference type="NCBI Taxonomy" id="1123758"/>
    <lineage>
        <taxon>Bacteria</taxon>
        <taxon>Pseudomonadati</taxon>
        <taxon>Bacteroidota</taxon>
        <taxon>Flavobacteriia</taxon>
        <taxon>Flavobacteriales</taxon>
        <taxon>Flavobacteriaceae</taxon>
        <taxon>Pseudofulvibacter</taxon>
    </lineage>
</organism>
<dbReference type="PANTHER" id="PTHR11358:SF35">
    <property type="entry name" value="FORMIMIDOYLGLUTAMASE"/>
    <property type="match status" value="1"/>
</dbReference>
<evidence type="ECO:0000256" key="2">
    <source>
        <dbReference type="ARBA" id="ARBA00022801"/>
    </source>
</evidence>
<keyword evidence="7" id="KW-1185">Reference proteome</keyword>
<sequence>MTHLNIYTQEEVLQFVNTRNGEKKFGEKVLTISKSNNLDEELINSKAKYVLFGIQESIGVKANKGIQGTETAWKTCLNSLLNTQNNSYNKGKKILLLGYLDFSGFMHKAEKLDSNNQEDLKALYRLVDDIDTEVSNLVYKIVKAGKIPIIIGGGHNNAYGNIKGTSLALNKAINAINFDAHTDFRALEGRHSGNGFSYAFQEGFLNKYFVFGLHENYTSKKVFNEMNALHDHINFNTFEAIAIRKENSFNAEIEYAHSFVKSDKYGVEIDLDAIQGVASSAMTPSGFSVNETRQFLSRVANSKKVAYLHLCEAAPSLSNGNEKQIGKVLSYLITDFIRAN</sequence>
<reference evidence="7" key="1">
    <citation type="journal article" date="2019" name="Int. J. Syst. Evol. Microbiol.">
        <title>The Global Catalogue of Microorganisms (GCM) 10K type strain sequencing project: providing services to taxonomists for standard genome sequencing and annotation.</title>
        <authorList>
            <consortium name="The Broad Institute Genomics Platform"/>
            <consortium name="The Broad Institute Genome Sequencing Center for Infectious Disease"/>
            <person name="Wu L."/>
            <person name="Ma J."/>
        </authorList>
    </citation>
    <scope>NUCLEOTIDE SEQUENCE [LARGE SCALE GENOMIC DNA]</scope>
    <source>
        <strain evidence="7">CCUG 62114</strain>
    </source>
</reference>
<dbReference type="PANTHER" id="PTHR11358">
    <property type="entry name" value="ARGINASE/AGMATINASE"/>
    <property type="match status" value="1"/>
</dbReference>
<evidence type="ECO:0000313" key="7">
    <source>
        <dbReference type="Proteomes" id="UP001596997"/>
    </source>
</evidence>
<name>A0ABW3HZ89_9FLAO</name>
<comment type="caution">
    <text evidence="6">The sequence shown here is derived from an EMBL/GenBank/DDBJ whole genome shotgun (WGS) entry which is preliminary data.</text>
</comment>
<dbReference type="Gene3D" id="3.40.800.10">
    <property type="entry name" value="Ureohydrolase domain"/>
    <property type="match status" value="1"/>
</dbReference>
<dbReference type="InterPro" id="IPR023696">
    <property type="entry name" value="Ureohydrolase_dom_sf"/>
</dbReference>